<evidence type="ECO:0000256" key="11">
    <source>
        <dbReference type="SAM" id="Phobius"/>
    </source>
</evidence>
<evidence type="ECO:0000256" key="4">
    <source>
        <dbReference type="ARBA" id="ARBA00022475"/>
    </source>
</evidence>
<keyword evidence="6 11" id="KW-0812">Transmembrane</keyword>
<keyword evidence="8 11" id="KW-1133">Transmembrane helix</keyword>
<dbReference type="PIRSF" id="PIRSF006291">
    <property type="entry name" value="GspM"/>
    <property type="match status" value="1"/>
</dbReference>
<dbReference type="InterPro" id="IPR023229">
    <property type="entry name" value="T2SS_M_periplasmic_sf"/>
</dbReference>
<comment type="caution">
    <text evidence="12">The sequence shown here is derived from an EMBL/GenBank/DDBJ whole genome shotgun (WGS) entry which is preliminary data.</text>
</comment>
<feature type="transmembrane region" description="Helical" evidence="11">
    <location>
        <begin position="17"/>
        <end position="43"/>
    </location>
</feature>
<evidence type="ECO:0000256" key="5">
    <source>
        <dbReference type="ARBA" id="ARBA00022519"/>
    </source>
</evidence>
<evidence type="ECO:0000313" key="12">
    <source>
        <dbReference type="EMBL" id="MFC4307537.1"/>
    </source>
</evidence>
<dbReference type="RefSeq" id="WP_380593888.1">
    <property type="nucleotide sequence ID" value="NZ_JBHSDU010000001.1"/>
</dbReference>
<evidence type="ECO:0000256" key="6">
    <source>
        <dbReference type="ARBA" id="ARBA00022692"/>
    </source>
</evidence>
<reference evidence="13" key="1">
    <citation type="journal article" date="2019" name="Int. J. Syst. Evol. Microbiol.">
        <title>The Global Catalogue of Microorganisms (GCM) 10K type strain sequencing project: providing services to taxonomists for standard genome sequencing and annotation.</title>
        <authorList>
            <consortium name="The Broad Institute Genomics Platform"/>
            <consortium name="The Broad Institute Genome Sequencing Center for Infectious Disease"/>
            <person name="Wu L."/>
            <person name="Ma J."/>
        </authorList>
    </citation>
    <scope>NUCLEOTIDE SEQUENCE [LARGE SCALE GENOMIC DNA]</scope>
    <source>
        <strain evidence="13">CGMCC 1.10759</strain>
    </source>
</reference>
<evidence type="ECO:0000256" key="7">
    <source>
        <dbReference type="ARBA" id="ARBA00022927"/>
    </source>
</evidence>
<evidence type="ECO:0000256" key="2">
    <source>
        <dbReference type="ARBA" id="ARBA00010637"/>
    </source>
</evidence>
<name>A0ABV8SJ86_9GAMM</name>
<comment type="similarity">
    <text evidence="2 10">Belongs to the GSP M family.</text>
</comment>
<evidence type="ECO:0000256" key="3">
    <source>
        <dbReference type="ARBA" id="ARBA00022448"/>
    </source>
</evidence>
<evidence type="ECO:0000256" key="1">
    <source>
        <dbReference type="ARBA" id="ARBA00004377"/>
    </source>
</evidence>
<dbReference type="InterPro" id="IPR007690">
    <property type="entry name" value="T2SS_GspM"/>
</dbReference>
<comment type="function">
    <text evidence="10">Inner membrane component of the type II secretion system required for the energy-dependent secretion of extracellular factors such as proteases and toxins from the periplasm.</text>
</comment>
<evidence type="ECO:0000256" key="8">
    <source>
        <dbReference type="ARBA" id="ARBA00022989"/>
    </source>
</evidence>
<dbReference type="Proteomes" id="UP001595904">
    <property type="component" value="Unassembled WGS sequence"/>
</dbReference>
<organism evidence="12 13">
    <name type="scientific">Steroidobacter flavus</name>
    <dbReference type="NCBI Taxonomy" id="1842136"/>
    <lineage>
        <taxon>Bacteria</taxon>
        <taxon>Pseudomonadati</taxon>
        <taxon>Pseudomonadota</taxon>
        <taxon>Gammaproteobacteria</taxon>
        <taxon>Steroidobacterales</taxon>
        <taxon>Steroidobacteraceae</taxon>
        <taxon>Steroidobacter</taxon>
    </lineage>
</organism>
<evidence type="ECO:0000313" key="13">
    <source>
        <dbReference type="Proteomes" id="UP001595904"/>
    </source>
</evidence>
<keyword evidence="4 10" id="KW-1003">Cell membrane</keyword>
<comment type="subcellular location">
    <subcellularLocation>
        <location evidence="1">Cell inner membrane</location>
        <topology evidence="1">Single-pass membrane protein</topology>
    </subcellularLocation>
</comment>
<evidence type="ECO:0000256" key="10">
    <source>
        <dbReference type="PIRNR" id="PIRNR006291"/>
    </source>
</evidence>
<proteinExistence type="inferred from homology"/>
<gene>
    <name evidence="12" type="primary">gspM</name>
    <name evidence="12" type="ORF">ACFPN2_00445</name>
</gene>
<keyword evidence="3 10" id="KW-0813">Transport</keyword>
<sequence>MQQLKDKFNALQPRERIIVIGGAILVLVVAVYVLVLSPLYSAVDKQAKRVAQKEGDLAWMRSVSGEVAVLSANAPSHPGPSNESMVVLIDRAARECGLGSSLTGQTPNGERGIRVRLEAAEFDKLMVCLGTLQQVHSVDVESATIDRTAKPGLVNANLVLTRVGA</sequence>
<keyword evidence="5 10" id="KW-0997">Cell inner membrane</keyword>
<keyword evidence="7 10" id="KW-0653">Protein transport</keyword>
<keyword evidence="9 10" id="KW-0472">Membrane</keyword>
<dbReference type="SUPFAM" id="SSF103054">
    <property type="entry name" value="General secretion pathway protein M, EpsM"/>
    <property type="match status" value="1"/>
</dbReference>
<accession>A0ABV8SJ86</accession>
<dbReference type="Gene3D" id="3.30.1360.100">
    <property type="entry name" value="General secretion pathway protein M, EpsM"/>
    <property type="match status" value="1"/>
</dbReference>
<protein>
    <recommendedName>
        <fullName evidence="10">Type II secretion system protein M</fullName>
        <shortName evidence="10">T2SS protein M</shortName>
    </recommendedName>
    <alternativeName>
        <fullName evidence="10">General secretion pathway protein M</fullName>
    </alternativeName>
</protein>
<evidence type="ECO:0000256" key="9">
    <source>
        <dbReference type="ARBA" id="ARBA00023136"/>
    </source>
</evidence>
<dbReference type="Pfam" id="PF04612">
    <property type="entry name" value="T2SSM"/>
    <property type="match status" value="1"/>
</dbReference>
<dbReference type="EMBL" id="JBHSDU010000001">
    <property type="protein sequence ID" value="MFC4307537.1"/>
    <property type="molecule type" value="Genomic_DNA"/>
</dbReference>
<keyword evidence="13" id="KW-1185">Reference proteome</keyword>